<dbReference type="PANTHER" id="PTHR37523:SF1">
    <property type="entry name" value="CALCINEURIN-LIKE PHOSPHOESTERASE DOMAIN-CONTAINING PROTEIN"/>
    <property type="match status" value="1"/>
</dbReference>
<gene>
    <name evidence="2" type="ORF">ENP55_04605</name>
</gene>
<name>A0A7C2FH84_9CREN</name>
<dbReference type="Gene3D" id="3.60.21.10">
    <property type="match status" value="1"/>
</dbReference>
<evidence type="ECO:0000259" key="1">
    <source>
        <dbReference type="Pfam" id="PF00149"/>
    </source>
</evidence>
<proteinExistence type="predicted"/>
<dbReference type="GO" id="GO:0016787">
    <property type="term" value="F:hydrolase activity"/>
    <property type="evidence" value="ECO:0007669"/>
    <property type="project" value="InterPro"/>
</dbReference>
<accession>A0A7C2FH84</accession>
<dbReference type="SUPFAM" id="SSF56300">
    <property type="entry name" value="Metallo-dependent phosphatases"/>
    <property type="match status" value="1"/>
</dbReference>
<dbReference type="InterPro" id="IPR029052">
    <property type="entry name" value="Metallo-depent_PP-like"/>
</dbReference>
<dbReference type="PANTHER" id="PTHR37523">
    <property type="entry name" value="METALLOPHOSPHOESTERASE"/>
    <property type="match status" value="1"/>
</dbReference>
<dbReference type="InterPro" id="IPR004843">
    <property type="entry name" value="Calcineurin-like_PHP"/>
</dbReference>
<dbReference type="AlphaFoldDB" id="A0A7C2FH84"/>
<comment type="caution">
    <text evidence="2">The sequence shown here is derived from an EMBL/GenBank/DDBJ whole genome shotgun (WGS) entry which is preliminary data.</text>
</comment>
<sequence>MRLLVVSDVHDRVSIYQRVASFLNNEIDATVVAGDLTYFKPFEHAVKILKAMRESSGKPVYFVAGNCDSPKLLAWEGENDIINLHRRFILLGSHYIYGIGGGNISPFNTLIEWSEDEFKSMLPTVDNKVCEKLVMITHTPIHQFFDEVNGYNIGSTSFREFLLKCVPLAWVTGHIHEHSGVLKYGRTTIIHPGPLMKGYYGLLELGDSEVVAEVRRLV</sequence>
<organism evidence="2">
    <name type="scientific">Thermosphaera aggregans</name>
    <dbReference type="NCBI Taxonomy" id="54254"/>
    <lineage>
        <taxon>Archaea</taxon>
        <taxon>Thermoproteota</taxon>
        <taxon>Thermoprotei</taxon>
        <taxon>Desulfurococcales</taxon>
        <taxon>Desulfurococcaceae</taxon>
        <taxon>Thermosphaera</taxon>
    </lineage>
</organism>
<reference evidence="2" key="1">
    <citation type="journal article" date="2020" name="mSystems">
        <title>Genome- and Community-Level Interaction Insights into Carbon Utilization and Element Cycling Functions of Hydrothermarchaeota in Hydrothermal Sediment.</title>
        <authorList>
            <person name="Zhou Z."/>
            <person name="Liu Y."/>
            <person name="Xu W."/>
            <person name="Pan J."/>
            <person name="Luo Z.H."/>
            <person name="Li M."/>
        </authorList>
    </citation>
    <scope>NUCLEOTIDE SEQUENCE [LARGE SCALE GENOMIC DNA]</scope>
    <source>
        <strain evidence="2">SpSt-23</strain>
    </source>
</reference>
<evidence type="ECO:0000313" key="2">
    <source>
        <dbReference type="EMBL" id="HEF87560.1"/>
    </source>
</evidence>
<feature type="domain" description="Calcineurin-like phosphoesterase" evidence="1">
    <location>
        <begin position="1"/>
        <end position="177"/>
    </location>
</feature>
<protein>
    <submittedName>
        <fullName evidence="2">Metallophosphoesterase</fullName>
    </submittedName>
</protein>
<dbReference type="Pfam" id="PF00149">
    <property type="entry name" value="Metallophos"/>
    <property type="match status" value="1"/>
</dbReference>
<dbReference type="EMBL" id="DSJT01000023">
    <property type="protein sequence ID" value="HEF87560.1"/>
    <property type="molecule type" value="Genomic_DNA"/>
</dbReference>